<dbReference type="eggNOG" id="KOG0694">
    <property type="taxonomic scope" value="Eukaryota"/>
</dbReference>
<dbReference type="GO" id="GO:0004674">
    <property type="term" value="F:protein serine/threonine kinase activity"/>
    <property type="evidence" value="ECO:0007669"/>
    <property type="project" value="UniProtKB-KW"/>
</dbReference>
<dbReference type="SMART" id="SM00109">
    <property type="entry name" value="C1"/>
    <property type="match status" value="2"/>
</dbReference>
<gene>
    <name evidence="4 6" type="ORF">CBG05662</name>
    <name evidence="4" type="ORF">CBG_05662</name>
</gene>
<dbReference type="PROSITE" id="PS50081">
    <property type="entry name" value="ZF_DAG_PE_2"/>
    <property type="match status" value="2"/>
</dbReference>
<dbReference type="EMBL" id="HE601419">
    <property type="protein sequence ID" value="CAP26098.2"/>
    <property type="molecule type" value="Genomic_DNA"/>
</dbReference>
<dbReference type="WormBase" id="CBG05662">
    <property type="protein sequence ID" value="CBP01453"/>
    <property type="gene ID" value="WBGene00028067"/>
</dbReference>
<dbReference type="Proteomes" id="UP000008549">
    <property type="component" value="Unassembled WGS sequence"/>
</dbReference>
<dbReference type="KEGG" id="cbr:CBG_05662"/>
<dbReference type="OMA" id="TNFKQPT"/>
<name>A8X0D8_CAEBR</name>
<dbReference type="PROSITE" id="PS00479">
    <property type="entry name" value="ZF_DAG_PE_1"/>
    <property type="match status" value="1"/>
</dbReference>
<keyword evidence="2" id="KW-0862">Zinc</keyword>
<evidence type="ECO:0000313" key="4">
    <source>
        <dbReference type="EMBL" id="CAP26098.2"/>
    </source>
</evidence>
<reference evidence="4 5" key="1">
    <citation type="journal article" date="2003" name="PLoS Biol.">
        <title>The genome sequence of Caenorhabditis briggsae: a platform for comparative genomics.</title>
        <authorList>
            <person name="Stein L.D."/>
            <person name="Bao Z."/>
            <person name="Blasiar D."/>
            <person name="Blumenthal T."/>
            <person name="Brent M.R."/>
            <person name="Chen N."/>
            <person name="Chinwalla A."/>
            <person name="Clarke L."/>
            <person name="Clee C."/>
            <person name="Coghlan A."/>
            <person name="Coulson A."/>
            <person name="D'Eustachio P."/>
            <person name="Fitch D.H."/>
            <person name="Fulton L.A."/>
            <person name="Fulton R.E."/>
            <person name="Griffiths-Jones S."/>
            <person name="Harris T.W."/>
            <person name="Hillier L.W."/>
            <person name="Kamath R."/>
            <person name="Kuwabara P.E."/>
            <person name="Mardis E.R."/>
            <person name="Marra M.A."/>
            <person name="Miner T.L."/>
            <person name="Minx P."/>
            <person name="Mullikin J.C."/>
            <person name="Plumb R.W."/>
            <person name="Rogers J."/>
            <person name="Schein J.E."/>
            <person name="Sohrmann M."/>
            <person name="Spieth J."/>
            <person name="Stajich J.E."/>
            <person name="Wei C."/>
            <person name="Willey D."/>
            <person name="Wilson R.K."/>
            <person name="Durbin R."/>
            <person name="Waterston R.H."/>
        </authorList>
    </citation>
    <scope>NUCLEOTIDE SEQUENCE [LARGE SCALE GENOMIC DNA]</scope>
    <source>
        <strain evidence="4 5">AF16</strain>
    </source>
</reference>
<feature type="domain" description="Phorbol-ester/DAG-type" evidence="3">
    <location>
        <begin position="142"/>
        <end position="192"/>
    </location>
</feature>
<dbReference type="PANTHER" id="PTHR22968">
    <property type="entry name" value="PROTEIN KINASE C, MU"/>
    <property type="match status" value="1"/>
</dbReference>
<organism evidence="4 5">
    <name type="scientific">Caenorhabditis briggsae</name>
    <dbReference type="NCBI Taxonomy" id="6238"/>
    <lineage>
        <taxon>Eukaryota</taxon>
        <taxon>Metazoa</taxon>
        <taxon>Ecdysozoa</taxon>
        <taxon>Nematoda</taxon>
        <taxon>Chromadorea</taxon>
        <taxon>Rhabditida</taxon>
        <taxon>Rhabditina</taxon>
        <taxon>Rhabditomorpha</taxon>
        <taxon>Rhabditoidea</taxon>
        <taxon>Rhabditidae</taxon>
        <taxon>Peloderinae</taxon>
        <taxon>Caenorhabditis</taxon>
    </lineage>
</organism>
<dbReference type="Gene3D" id="3.30.60.20">
    <property type="match status" value="2"/>
</dbReference>
<accession>A8X0D8</accession>
<feature type="domain" description="Phorbol-ester/DAG-type" evidence="3">
    <location>
        <begin position="58"/>
        <end position="108"/>
    </location>
</feature>
<proteinExistence type="predicted"/>
<reference evidence="4 5" key="2">
    <citation type="journal article" date="2011" name="PLoS Genet.">
        <title>Caenorhabditis briggsae recombinant inbred line genotypes reveal inter-strain incompatibility and the evolution of recombination.</title>
        <authorList>
            <person name="Ross J.A."/>
            <person name="Koboldt D.C."/>
            <person name="Staisch J.E."/>
            <person name="Chamberlin H.M."/>
            <person name="Gupta B.P."/>
            <person name="Miller R.D."/>
            <person name="Baird S.E."/>
            <person name="Haag E.S."/>
        </authorList>
    </citation>
    <scope>NUCLEOTIDE SEQUENCE [LARGE SCALE GENOMIC DNA]</scope>
    <source>
        <strain evidence="4 5">AF16</strain>
    </source>
</reference>
<evidence type="ECO:0000256" key="2">
    <source>
        <dbReference type="ARBA" id="ARBA00022833"/>
    </source>
</evidence>
<dbReference type="PRINTS" id="PR00008">
    <property type="entry name" value="DAGPEDOMAIN"/>
</dbReference>
<dbReference type="RefSeq" id="XP_002638611.2">
    <property type="nucleotide sequence ID" value="XM_002638565.2"/>
</dbReference>
<dbReference type="HOGENOM" id="CLU_119694_0_0_1"/>
<keyword evidence="5" id="KW-1185">Reference proteome</keyword>
<dbReference type="GO" id="GO:0008270">
    <property type="term" value="F:zinc ion binding"/>
    <property type="evidence" value="ECO:0007669"/>
    <property type="project" value="UniProtKB-KW"/>
</dbReference>
<dbReference type="InterPro" id="IPR002219">
    <property type="entry name" value="PKC_DAG/PE"/>
</dbReference>
<sequence>MISRGRSIFKWAWLTYKRRSIGIYSSVVFLQVMSVDSQPQVPVVIRQSDGSKIHEIAGHKFKAITLGQPTFCSFCTKFIYGVGKQGYKCLGCETVVHKRCHSFISARCTFGPSSRAPLIPEGSQEQVYRRNRSTSMEPPANNHHFTKHFYTRPTFCDHCGSMLYGILKQGVQCTDCHANVHHRCQDKAMHNCGIQVQ</sequence>
<keyword evidence="1" id="KW-0479">Metal-binding</keyword>
<dbReference type="SUPFAM" id="SSF57889">
    <property type="entry name" value="Cysteine-rich domain"/>
    <property type="match status" value="2"/>
</dbReference>
<dbReference type="CDD" id="cd20792">
    <property type="entry name" value="C1_cPKC_nPKC_rpt1"/>
    <property type="match status" value="1"/>
</dbReference>
<dbReference type="PANTHER" id="PTHR22968:SF14">
    <property type="entry name" value="PROTEIN KINASE C"/>
    <property type="match status" value="1"/>
</dbReference>
<dbReference type="InParanoid" id="A8X0D8"/>
<dbReference type="Pfam" id="PF00130">
    <property type="entry name" value="C1_1"/>
    <property type="match status" value="2"/>
</dbReference>
<protein>
    <submittedName>
        <fullName evidence="4">Protein CBG05662</fullName>
    </submittedName>
</protein>
<dbReference type="GeneID" id="8580608"/>
<dbReference type="GO" id="GO:0005737">
    <property type="term" value="C:cytoplasm"/>
    <property type="evidence" value="ECO:0007669"/>
    <property type="project" value="UniProtKB-SubCell"/>
</dbReference>
<dbReference type="AlphaFoldDB" id="A8X0D8"/>
<dbReference type="InterPro" id="IPR046349">
    <property type="entry name" value="C1-like_sf"/>
</dbReference>
<dbReference type="GO" id="GO:0016020">
    <property type="term" value="C:membrane"/>
    <property type="evidence" value="ECO:0007669"/>
    <property type="project" value="UniProtKB-SubCell"/>
</dbReference>
<evidence type="ECO:0000313" key="6">
    <source>
        <dbReference type="WormBase" id="CBG05662"/>
    </source>
</evidence>
<evidence type="ECO:0000259" key="3">
    <source>
        <dbReference type="PROSITE" id="PS50081"/>
    </source>
</evidence>
<evidence type="ECO:0000256" key="1">
    <source>
        <dbReference type="ARBA" id="ARBA00022723"/>
    </source>
</evidence>
<evidence type="ECO:0000313" key="5">
    <source>
        <dbReference type="Proteomes" id="UP000008549"/>
    </source>
</evidence>
<dbReference type="STRING" id="6238.A8X0D8"/>
<dbReference type="CTD" id="8580608"/>
<dbReference type="InterPro" id="IPR020454">
    <property type="entry name" value="DAG/PE-bd"/>
</dbReference>